<keyword evidence="4" id="KW-0539">Nucleus</keyword>
<evidence type="ECO:0000313" key="9">
    <source>
        <dbReference type="EMBL" id="CAD8820898.1"/>
    </source>
</evidence>
<organism evidence="9">
    <name type="scientific">Timspurckia oligopyrenoides</name>
    <dbReference type="NCBI Taxonomy" id="708627"/>
    <lineage>
        <taxon>Eukaryota</taxon>
        <taxon>Rhodophyta</taxon>
        <taxon>Bangiophyceae</taxon>
        <taxon>Porphyridiales</taxon>
        <taxon>Porphyridiaceae</taxon>
        <taxon>Timspurckia</taxon>
    </lineage>
</organism>
<comment type="function">
    <text evidence="5">Involved in rRNA-processing and ribosome biogenesis.</text>
</comment>
<name>A0A7S0ZGA7_9RHOD</name>
<dbReference type="InterPro" id="IPR029060">
    <property type="entry name" value="PIN-like_dom_sf"/>
</dbReference>
<dbReference type="PANTHER" id="PTHR12416">
    <property type="entry name" value="RRNA-PROCESSING PROTEIN UTP23 HOMOLOG"/>
    <property type="match status" value="1"/>
</dbReference>
<proteinExistence type="inferred from homology"/>
<evidence type="ECO:0000256" key="4">
    <source>
        <dbReference type="ARBA" id="ARBA00023242"/>
    </source>
</evidence>
<keyword evidence="2" id="KW-0690">Ribosome biogenesis</keyword>
<evidence type="ECO:0000256" key="2">
    <source>
        <dbReference type="ARBA" id="ARBA00022517"/>
    </source>
</evidence>
<dbReference type="GO" id="GO:0006364">
    <property type="term" value="P:rRNA processing"/>
    <property type="evidence" value="ECO:0007669"/>
    <property type="project" value="UniProtKB-KW"/>
</dbReference>
<evidence type="ECO:0000256" key="7">
    <source>
        <dbReference type="SAM" id="MobiDB-lite"/>
    </source>
</evidence>
<feature type="compositionally biased region" description="Basic residues" evidence="7">
    <location>
        <begin position="239"/>
        <end position="253"/>
    </location>
</feature>
<feature type="domain" description="UTP23 sensor motif region" evidence="8">
    <location>
        <begin position="208"/>
        <end position="224"/>
    </location>
</feature>
<evidence type="ECO:0000256" key="6">
    <source>
        <dbReference type="ARBA" id="ARBA00038503"/>
    </source>
</evidence>
<dbReference type="EMBL" id="HBFP01007361">
    <property type="protein sequence ID" value="CAD8820898.1"/>
    <property type="molecule type" value="Transcribed_RNA"/>
</dbReference>
<dbReference type="InterPro" id="IPR057776">
    <property type="entry name" value="UTP23_sensor"/>
</dbReference>
<feature type="compositionally biased region" description="Basic and acidic residues" evidence="7">
    <location>
        <begin position="192"/>
        <end position="201"/>
    </location>
</feature>
<dbReference type="Gene3D" id="3.40.50.1010">
    <property type="entry name" value="5'-nuclease"/>
    <property type="match status" value="1"/>
</dbReference>
<accession>A0A7S0ZGA7</accession>
<gene>
    <name evidence="9" type="ORF">TOLI1172_LOCUS5292</name>
</gene>
<evidence type="ECO:0000256" key="5">
    <source>
        <dbReference type="ARBA" id="ARBA00037300"/>
    </source>
</evidence>
<keyword evidence="3" id="KW-0698">rRNA processing</keyword>
<evidence type="ECO:0000259" key="8">
    <source>
        <dbReference type="Pfam" id="PF24779"/>
    </source>
</evidence>
<dbReference type="Pfam" id="PF24779">
    <property type="entry name" value="UTP23_sensor"/>
    <property type="match status" value="1"/>
</dbReference>
<feature type="compositionally biased region" description="Basic residues" evidence="7">
    <location>
        <begin position="202"/>
        <end position="212"/>
    </location>
</feature>
<reference evidence="9" key="1">
    <citation type="submission" date="2021-01" db="EMBL/GenBank/DDBJ databases">
        <authorList>
            <person name="Corre E."/>
            <person name="Pelletier E."/>
            <person name="Niang G."/>
            <person name="Scheremetjew M."/>
            <person name="Finn R."/>
            <person name="Kale V."/>
            <person name="Holt S."/>
            <person name="Cochrane G."/>
            <person name="Meng A."/>
            <person name="Brown T."/>
            <person name="Cohen L."/>
        </authorList>
    </citation>
    <scope>NUCLEOTIDE SEQUENCE</scope>
    <source>
        <strain evidence="9">CCMP3278</strain>
    </source>
</reference>
<dbReference type="SUPFAM" id="SSF88723">
    <property type="entry name" value="PIN domain-like"/>
    <property type="match status" value="1"/>
</dbReference>
<dbReference type="Pfam" id="PF04900">
    <property type="entry name" value="Fcf1"/>
    <property type="match status" value="1"/>
</dbReference>
<sequence>MGGGRKSSKTLRKSLKFYRVHFGLISPFKVVCDGTMIHHALQNQIFLKDELPKSLGSVSKIVVTHCIAAELHGLDSPITKPAARFAKRAEKVECTHESKLSAEDCILHFVQSKGAQSRGGVLVATHDEQLILQLKKLPNAAIIVLENGKLELLEPSSSARDEAERREKVKLSVSEQEQKVLKPLLEDAAAELRKQKGEEMKKRRKEMKKKAKGPNPLSVKKKVKHSEVKVDEHGIEKSSKRKRHKKKSRSSSS</sequence>
<comment type="subcellular location">
    <subcellularLocation>
        <location evidence="1">Nucleus</location>
        <location evidence="1">Nucleolus</location>
    </subcellularLocation>
</comment>
<dbReference type="GO" id="GO:0032040">
    <property type="term" value="C:small-subunit processome"/>
    <property type="evidence" value="ECO:0007669"/>
    <property type="project" value="InterPro"/>
</dbReference>
<dbReference type="InterPro" id="IPR006984">
    <property type="entry name" value="Fcf1/UTP23"/>
</dbReference>
<evidence type="ECO:0000256" key="1">
    <source>
        <dbReference type="ARBA" id="ARBA00004604"/>
    </source>
</evidence>
<protein>
    <recommendedName>
        <fullName evidence="8">UTP23 sensor motif region domain-containing protein</fullName>
    </recommendedName>
</protein>
<dbReference type="AlphaFoldDB" id="A0A7S0ZGA7"/>
<feature type="region of interest" description="Disordered" evidence="7">
    <location>
        <begin position="192"/>
        <end position="253"/>
    </location>
</feature>
<feature type="compositionally biased region" description="Basic and acidic residues" evidence="7">
    <location>
        <begin position="225"/>
        <end position="238"/>
    </location>
</feature>
<comment type="similarity">
    <text evidence="6">Belongs to the UTP23/FCF1 family. UTP23 subfamily.</text>
</comment>
<evidence type="ECO:0000256" key="3">
    <source>
        <dbReference type="ARBA" id="ARBA00022552"/>
    </source>
</evidence>